<dbReference type="Proteomes" id="UP000639403">
    <property type="component" value="Unassembled WGS sequence"/>
</dbReference>
<dbReference type="AlphaFoldDB" id="A0A8H7TV60"/>
<protein>
    <submittedName>
        <fullName evidence="1">Uncharacterized protein</fullName>
    </submittedName>
</protein>
<accession>A0A8H7TV60</accession>
<evidence type="ECO:0000313" key="2">
    <source>
        <dbReference type="Proteomes" id="UP000639403"/>
    </source>
</evidence>
<comment type="caution">
    <text evidence="1">The sequence shown here is derived from an EMBL/GenBank/DDBJ whole genome shotgun (WGS) entry which is preliminary data.</text>
</comment>
<gene>
    <name evidence="1" type="ORF">IEO21_11213</name>
</gene>
<dbReference type="EMBL" id="JADOXO010001741">
    <property type="protein sequence ID" value="KAF9794107.1"/>
    <property type="molecule type" value="Genomic_DNA"/>
</dbReference>
<sequence length="131" mass="13690">MIERIAFESRATVNSAGCSPVTNCDFIERWKISSVSFGWITGMMVLYAGSLPLSFEGFGGVAKFRTFGGEDSAGDAAGIVGGGAVLVEVLDGAATPFDVPDPEASVLLVTTGVVGFFRCRISTPSKTSLHF</sequence>
<organism evidence="1 2">
    <name type="scientific">Rhodonia placenta</name>
    <dbReference type="NCBI Taxonomy" id="104341"/>
    <lineage>
        <taxon>Eukaryota</taxon>
        <taxon>Fungi</taxon>
        <taxon>Dikarya</taxon>
        <taxon>Basidiomycota</taxon>
        <taxon>Agaricomycotina</taxon>
        <taxon>Agaricomycetes</taxon>
        <taxon>Polyporales</taxon>
        <taxon>Adustoporiaceae</taxon>
        <taxon>Rhodonia</taxon>
    </lineage>
</organism>
<reference evidence="1" key="2">
    <citation type="journal article" name="Front. Microbiol.">
        <title>Degradative Capacity of Two Strains of Rhodonia placenta: From Phenotype to Genotype.</title>
        <authorList>
            <person name="Kolle M."/>
            <person name="Horta M.A.C."/>
            <person name="Nowrousian M."/>
            <person name="Ohm R.A."/>
            <person name="Benz J.P."/>
            <person name="Pilgard A."/>
        </authorList>
    </citation>
    <scope>NUCLEOTIDE SEQUENCE</scope>
    <source>
        <strain evidence="1">FPRL280</strain>
    </source>
</reference>
<reference evidence="1" key="1">
    <citation type="submission" date="2020-11" db="EMBL/GenBank/DDBJ databases">
        <authorList>
            <person name="Koelle M."/>
            <person name="Horta M.A.C."/>
            <person name="Nowrousian M."/>
            <person name="Ohm R.A."/>
            <person name="Benz P."/>
            <person name="Pilgard A."/>
        </authorList>
    </citation>
    <scope>NUCLEOTIDE SEQUENCE</scope>
    <source>
        <strain evidence="1">FPRL280</strain>
    </source>
</reference>
<evidence type="ECO:0000313" key="1">
    <source>
        <dbReference type="EMBL" id="KAF9794107.1"/>
    </source>
</evidence>
<name>A0A8H7TV60_9APHY</name>
<proteinExistence type="predicted"/>